<evidence type="ECO:0000313" key="16">
    <source>
        <dbReference type="Proteomes" id="UP001159363"/>
    </source>
</evidence>
<evidence type="ECO:0000256" key="12">
    <source>
        <dbReference type="ARBA" id="ARBA00023033"/>
    </source>
</evidence>
<comment type="similarity">
    <text evidence="5 14">Belongs to the cytochrome P450 family.</text>
</comment>
<keyword evidence="11 14" id="KW-0408">Iron</keyword>
<dbReference type="SUPFAM" id="SSF48264">
    <property type="entry name" value="Cytochrome P450"/>
    <property type="match status" value="1"/>
</dbReference>
<evidence type="ECO:0000256" key="4">
    <source>
        <dbReference type="ARBA" id="ARBA00004406"/>
    </source>
</evidence>
<evidence type="ECO:0000256" key="5">
    <source>
        <dbReference type="ARBA" id="ARBA00010617"/>
    </source>
</evidence>
<comment type="cofactor">
    <cofactor evidence="1">
        <name>heme</name>
        <dbReference type="ChEBI" id="CHEBI:30413"/>
    </cofactor>
</comment>
<dbReference type="Gene3D" id="1.10.630.10">
    <property type="entry name" value="Cytochrome P450"/>
    <property type="match status" value="1"/>
</dbReference>
<evidence type="ECO:0000313" key="15">
    <source>
        <dbReference type="EMBL" id="KAJ8893244.1"/>
    </source>
</evidence>
<evidence type="ECO:0000256" key="7">
    <source>
        <dbReference type="ARBA" id="ARBA00022723"/>
    </source>
</evidence>
<protein>
    <recommendedName>
        <fullName evidence="17">Cytochrome P450</fullName>
    </recommendedName>
</protein>
<name>A0ABQ9IAE0_9NEOP</name>
<dbReference type="PRINTS" id="PR00465">
    <property type="entry name" value="EP450IV"/>
</dbReference>
<comment type="subcellular location">
    <subcellularLocation>
        <location evidence="4">Endoplasmic reticulum membrane</location>
        <topology evidence="4">Peripheral membrane protein</topology>
    </subcellularLocation>
    <subcellularLocation>
        <location evidence="3">Microsome membrane</location>
        <topology evidence="3">Peripheral membrane protein</topology>
    </subcellularLocation>
</comment>
<evidence type="ECO:0000256" key="2">
    <source>
        <dbReference type="ARBA" id="ARBA00003690"/>
    </source>
</evidence>
<evidence type="ECO:0000256" key="14">
    <source>
        <dbReference type="RuleBase" id="RU000461"/>
    </source>
</evidence>
<reference evidence="15 16" key="1">
    <citation type="submission" date="2023-02" db="EMBL/GenBank/DDBJ databases">
        <title>LHISI_Scaffold_Assembly.</title>
        <authorList>
            <person name="Stuart O.P."/>
            <person name="Cleave R."/>
            <person name="Magrath M.J.L."/>
            <person name="Mikheyev A.S."/>
        </authorList>
    </citation>
    <scope>NUCLEOTIDE SEQUENCE [LARGE SCALE GENOMIC DNA]</scope>
    <source>
        <strain evidence="15">Daus_M_001</strain>
        <tissue evidence="15">Leg muscle</tissue>
    </source>
</reference>
<dbReference type="EMBL" id="JARBHB010000002">
    <property type="protein sequence ID" value="KAJ8893244.1"/>
    <property type="molecule type" value="Genomic_DNA"/>
</dbReference>
<evidence type="ECO:0000256" key="6">
    <source>
        <dbReference type="ARBA" id="ARBA00022617"/>
    </source>
</evidence>
<evidence type="ECO:0000256" key="13">
    <source>
        <dbReference type="ARBA" id="ARBA00023136"/>
    </source>
</evidence>
<dbReference type="InterPro" id="IPR050476">
    <property type="entry name" value="Insect_CytP450_Detox"/>
</dbReference>
<evidence type="ECO:0000256" key="8">
    <source>
        <dbReference type="ARBA" id="ARBA00022824"/>
    </source>
</evidence>
<gene>
    <name evidence="15" type="ORF">PR048_005833</name>
</gene>
<dbReference type="PANTHER" id="PTHR24292">
    <property type="entry name" value="CYTOCHROME P450"/>
    <property type="match status" value="1"/>
</dbReference>
<comment type="caution">
    <text evidence="15">The sequence shown here is derived from an EMBL/GenBank/DDBJ whole genome shotgun (WGS) entry which is preliminary data.</text>
</comment>
<evidence type="ECO:0000256" key="1">
    <source>
        <dbReference type="ARBA" id="ARBA00001971"/>
    </source>
</evidence>
<sequence>MRKYPTLPVLGRKCLADYKIPGTDITIGKETKLVIPLLAIHLDPSIYPEPEKFDPERFSPANKSMRSNFAHMPFGEGPRICIGKISPS</sequence>
<dbReference type="InterPro" id="IPR001128">
    <property type="entry name" value="Cyt_P450"/>
</dbReference>
<accession>A0ABQ9IAE0</accession>
<proteinExistence type="inferred from homology"/>
<comment type="function">
    <text evidence="2">May be involved in the metabolism of insect hormones and in the breakdown of synthetic insecticides.</text>
</comment>
<dbReference type="PANTHER" id="PTHR24292:SF100">
    <property type="entry name" value="CYTOCHROME P450 6A16, ISOFORM B-RELATED"/>
    <property type="match status" value="1"/>
</dbReference>
<keyword evidence="6 14" id="KW-0349">Heme</keyword>
<dbReference type="Proteomes" id="UP001159363">
    <property type="component" value="Chromosome 2"/>
</dbReference>
<evidence type="ECO:0000256" key="11">
    <source>
        <dbReference type="ARBA" id="ARBA00023004"/>
    </source>
</evidence>
<evidence type="ECO:0000256" key="3">
    <source>
        <dbReference type="ARBA" id="ARBA00004174"/>
    </source>
</evidence>
<keyword evidence="13" id="KW-0472">Membrane</keyword>
<keyword evidence="9" id="KW-0492">Microsome</keyword>
<dbReference type="InterPro" id="IPR017972">
    <property type="entry name" value="Cyt_P450_CS"/>
</dbReference>
<evidence type="ECO:0000256" key="10">
    <source>
        <dbReference type="ARBA" id="ARBA00023002"/>
    </source>
</evidence>
<keyword evidence="7 14" id="KW-0479">Metal-binding</keyword>
<evidence type="ECO:0000256" key="9">
    <source>
        <dbReference type="ARBA" id="ARBA00022848"/>
    </source>
</evidence>
<evidence type="ECO:0008006" key="17">
    <source>
        <dbReference type="Google" id="ProtNLM"/>
    </source>
</evidence>
<dbReference type="InterPro" id="IPR002403">
    <property type="entry name" value="Cyt_P450_E_grp-IV"/>
</dbReference>
<keyword evidence="12 14" id="KW-0503">Monooxygenase</keyword>
<dbReference type="InterPro" id="IPR036396">
    <property type="entry name" value="Cyt_P450_sf"/>
</dbReference>
<organism evidence="15 16">
    <name type="scientific">Dryococelus australis</name>
    <dbReference type="NCBI Taxonomy" id="614101"/>
    <lineage>
        <taxon>Eukaryota</taxon>
        <taxon>Metazoa</taxon>
        <taxon>Ecdysozoa</taxon>
        <taxon>Arthropoda</taxon>
        <taxon>Hexapoda</taxon>
        <taxon>Insecta</taxon>
        <taxon>Pterygota</taxon>
        <taxon>Neoptera</taxon>
        <taxon>Polyneoptera</taxon>
        <taxon>Phasmatodea</taxon>
        <taxon>Verophasmatodea</taxon>
        <taxon>Anareolatae</taxon>
        <taxon>Phasmatidae</taxon>
        <taxon>Eurycanthinae</taxon>
        <taxon>Dryococelus</taxon>
    </lineage>
</organism>
<keyword evidence="10 14" id="KW-0560">Oxidoreductase</keyword>
<dbReference type="PROSITE" id="PS00086">
    <property type="entry name" value="CYTOCHROME_P450"/>
    <property type="match status" value="1"/>
</dbReference>
<keyword evidence="8" id="KW-0256">Endoplasmic reticulum</keyword>
<keyword evidence="16" id="KW-1185">Reference proteome</keyword>
<dbReference type="Pfam" id="PF00067">
    <property type="entry name" value="p450"/>
    <property type="match status" value="1"/>
</dbReference>